<dbReference type="InterPro" id="IPR041222">
    <property type="entry name" value="PriA_3primeBD"/>
</dbReference>
<dbReference type="InterPro" id="IPR005259">
    <property type="entry name" value="PriA"/>
</dbReference>
<dbReference type="GO" id="GO:1990077">
    <property type="term" value="C:primosome complex"/>
    <property type="evidence" value="ECO:0007669"/>
    <property type="project" value="UniProtKB-UniRule"/>
</dbReference>
<feature type="binding site" evidence="12">
    <location>
        <position position="585"/>
    </location>
    <ligand>
        <name>Zn(2+)</name>
        <dbReference type="ChEBI" id="CHEBI:29105"/>
        <label>1</label>
    </ligand>
</feature>
<dbReference type="Pfam" id="PF00271">
    <property type="entry name" value="Helicase_C"/>
    <property type="match status" value="1"/>
</dbReference>
<dbReference type="OrthoDB" id="9759544at2"/>
<dbReference type="NCBIfam" id="TIGR00595">
    <property type="entry name" value="priA"/>
    <property type="match status" value="1"/>
</dbReference>
<dbReference type="InterPro" id="IPR041236">
    <property type="entry name" value="PriA_C"/>
</dbReference>
<evidence type="ECO:0000256" key="6">
    <source>
        <dbReference type="ARBA" id="ARBA00022806"/>
    </source>
</evidence>
<feature type="binding site" evidence="12">
    <location>
        <position position="548"/>
    </location>
    <ligand>
        <name>Zn(2+)</name>
        <dbReference type="ChEBI" id="CHEBI:29105"/>
        <label>1</label>
    </ligand>
</feature>
<dbReference type="PROSITE" id="PS51192">
    <property type="entry name" value="HELICASE_ATP_BIND_1"/>
    <property type="match status" value="1"/>
</dbReference>
<keyword evidence="10 12" id="KW-0413">Isomerase</keyword>
<dbReference type="GO" id="GO:0003677">
    <property type="term" value="F:DNA binding"/>
    <property type="evidence" value="ECO:0007669"/>
    <property type="project" value="UniProtKB-UniRule"/>
</dbReference>
<dbReference type="CDD" id="cd17929">
    <property type="entry name" value="DEXHc_priA"/>
    <property type="match status" value="1"/>
</dbReference>
<dbReference type="EMBL" id="CP002831">
    <property type="protein sequence ID" value="AFC23488.1"/>
    <property type="molecule type" value="Genomic_DNA"/>
</dbReference>
<feature type="binding site" evidence="12">
    <location>
        <position position="545"/>
    </location>
    <ligand>
        <name>Zn(2+)</name>
        <dbReference type="ChEBI" id="CHEBI:29105"/>
        <label>1</label>
    </ligand>
</feature>
<dbReference type="InterPro" id="IPR042115">
    <property type="entry name" value="PriA_3primeBD_sf"/>
</dbReference>
<dbReference type="RefSeq" id="WP_014373731.1">
    <property type="nucleotide sequence ID" value="NC_016940.1"/>
</dbReference>
<dbReference type="SUPFAM" id="SSF52540">
    <property type="entry name" value="P-loop containing nucleoside triphosphate hydrolases"/>
    <property type="match status" value="2"/>
</dbReference>
<dbReference type="PROSITE" id="PS51194">
    <property type="entry name" value="HELICASE_CTER"/>
    <property type="match status" value="1"/>
</dbReference>
<evidence type="ECO:0000256" key="10">
    <source>
        <dbReference type="ARBA" id="ARBA00023235"/>
    </source>
</evidence>
<keyword evidence="1 12" id="KW-0639">Primosome</keyword>
<keyword evidence="2 12" id="KW-0235">DNA replication</keyword>
<name>H6L1E7_SAPGL</name>
<dbReference type="Gene3D" id="3.40.1440.60">
    <property type="entry name" value="PriA, 3(prime) DNA-binding domain"/>
    <property type="match status" value="1"/>
</dbReference>
<feature type="binding site" evidence="12">
    <location>
        <position position="575"/>
    </location>
    <ligand>
        <name>Zn(2+)</name>
        <dbReference type="ChEBI" id="CHEBI:29105"/>
        <label>2</label>
    </ligand>
</feature>
<keyword evidence="4 12" id="KW-0547">Nucleotide-binding</keyword>
<evidence type="ECO:0000256" key="5">
    <source>
        <dbReference type="ARBA" id="ARBA00022801"/>
    </source>
</evidence>
<dbReference type="Pfam" id="PF00270">
    <property type="entry name" value="DEAD"/>
    <property type="match status" value="1"/>
</dbReference>
<keyword evidence="8 12" id="KW-0067">ATP-binding</keyword>
<dbReference type="GO" id="GO:0006302">
    <property type="term" value="P:double-strand break repair"/>
    <property type="evidence" value="ECO:0007669"/>
    <property type="project" value="InterPro"/>
</dbReference>
<dbReference type="KEGG" id="sgn:SGRA_0749"/>
<feature type="binding site" evidence="12">
    <location>
        <position position="557"/>
    </location>
    <ligand>
        <name>Zn(2+)</name>
        <dbReference type="ChEBI" id="CHEBI:29105"/>
        <label>2</label>
    </ligand>
</feature>
<dbReference type="PANTHER" id="PTHR30580">
    <property type="entry name" value="PRIMOSOMAL PROTEIN N"/>
    <property type="match status" value="1"/>
</dbReference>
<reference evidence="15 16" key="1">
    <citation type="journal article" date="2012" name="Stand. Genomic Sci.">
        <title>Complete genome sequencing and analysis of Saprospira grandis str. Lewin, a predatory marine bacterium.</title>
        <authorList>
            <person name="Saw J.H."/>
            <person name="Yuryev A."/>
            <person name="Kanbe M."/>
            <person name="Hou S."/>
            <person name="Young A.G."/>
            <person name="Aizawa S."/>
            <person name="Alam M."/>
        </authorList>
    </citation>
    <scope>NUCLEOTIDE SEQUENCE [LARGE SCALE GENOMIC DNA]</scope>
    <source>
        <strain evidence="15 16">Lewin</strain>
    </source>
</reference>
<dbReference type="InterPro" id="IPR011545">
    <property type="entry name" value="DEAD/DEAH_box_helicase_dom"/>
</dbReference>
<feature type="domain" description="Helicase C-terminal" evidence="14">
    <location>
        <begin position="580"/>
        <end position="734"/>
    </location>
</feature>
<feature type="binding site" evidence="12">
    <location>
        <position position="588"/>
    </location>
    <ligand>
        <name>Zn(2+)</name>
        <dbReference type="ChEBI" id="CHEBI:29105"/>
        <label>1</label>
    </ligand>
</feature>
<comment type="similarity">
    <text evidence="12">Belongs to the helicase family. PriA subfamily.</text>
</comment>
<proteinExistence type="inferred from homology"/>
<evidence type="ECO:0000256" key="1">
    <source>
        <dbReference type="ARBA" id="ARBA00022515"/>
    </source>
</evidence>
<evidence type="ECO:0000256" key="11">
    <source>
        <dbReference type="ARBA" id="ARBA00048988"/>
    </source>
</evidence>
<dbReference type="GO" id="GO:0006270">
    <property type="term" value="P:DNA replication initiation"/>
    <property type="evidence" value="ECO:0007669"/>
    <property type="project" value="TreeGrafter"/>
</dbReference>
<dbReference type="SMART" id="SM00490">
    <property type="entry name" value="HELICc"/>
    <property type="match status" value="1"/>
</dbReference>
<evidence type="ECO:0000256" key="2">
    <source>
        <dbReference type="ARBA" id="ARBA00022705"/>
    </source>
</evidence>
<dbReference type="EC" id="5.6.2.4" evidence="12"/>
<dbReference type="STRING" id="984262.SGRA_0749"/>
<dbReference type="HAMAP" id="MF_00983">
    <property type="entry name" value="PriA"/>
    <property type="match status" value="1"/>
</dbReference>
<dbReference type="GO" id="GO:0006269">
    <property type="term" value="P:DNA replication, synthesis of primer"/>
    <property type="evidence" value="ECO:0007669"/>
    <property type="project" value="UniProtKB-KW"/>
</dbReference>
<dbReference type="FunFam" id="3.40.50.300:FF:000489">
    <property type="entry name" value="Primosome assembly protein PriA"/>
    <property type="match status" value="1"/>
</dbReference>
<dbReference type="InterPro" id="IPR014001">
    <property type="entry name" value="Helicase_ATP-bd"/>
</dbReference>
<dbReference type="Pfam" id="PF18074">
    <property type="entry name" value="PriA_C"/>
    <property type="match status" value="1"/>
</dbReference>
<comment type="catalytic activity">
    <reaction evidence="11 12">
        <text>ATP + H2O = ADP + phosphate + H(+)</text>
        <dbReference type="Rhea" id="RHEA:13065"/>
        <dbReference type="ChEBI" id="CHEBI:15377"/>
        <dbReference type="ChEBI" id="CHEBI:15378"/>
        <dbReference type="ChEBI" id="CHEBI:30616"/>
        <dbReference type="ChEBI" id="CHEBI:43474"/>
        <dbReference type="ChEBI" id="CHEBI:456216"/>
        <dbReference type="EC" id="5.6.2.4"/>
    </reaction>
</comment>
<dbReference type="HOGENOM" id="CLU_013353_3_1_10"/>
<accession>H6L1E7</accession>
<keyword evidence="16" id="KW-1185">Reference proteome</keyword>
<sequence length="839" mass="95869">MSASSLLDLFESGGGAEKKGTYVEVVLPLPLAKLYTYSVPFHLKEWLQKGVRVEVQLGRQGRYAGLVYSITEEKPAYQTRPIISVLDDFPVVTEEQFRLWEWMSTYYLCSMGELMAAALPAGLKLAGESKLLLAENYEAKPWMQLHQELPGDEALVIEQLQKKRELSLSDIQRMLKLKSVHKLVKSLLDKQLVQLKEELQERYKPKMEDWVALAPPYELNNPSSIKEAFDVIGSRAHKQIDTLMAFMQLGREQKEVRKKELYERAKIDSALLKKLVDKGIFSIYQKELSRLDDYDGEAEGNYALSEQQQQAYESCLQHFADKKAVLLHGVTGSGKTQVFVELMEHYIGQGQQVLYLLPEIALTAQIVGRLQKHFGDQILVYHSKFNNNERVEIWRAVQEGVPIILGARSALLLPFQSLGLILVDEEHDPSYKQQDPAPRYNARDTAVFMAHLHGANILLGSATPSLESYQNALEEKYALVQLDQRFGGLALPKIEIVDLGEQQREKRMHGIFSGHLLDALKETLANGEQAILFQNRRGYAPLYRCKSCGWTTECKDCDVSLTYHKYSNNLRCHYCGYQRSLPKSCDACGSHELEIIGFGTEKIEDELQIFLPDARLERMDWDTVRGKNGHDRLINRFADGQIDVLIGTQMVTKGLDFDNVGLVAVLSADQMLQFPDFRANERAFQLMTQVAGRAGRKKKQGRVLIQAYQAEHEILREVLQHNFQQFQQRELAERRSFKYPPFQRLIKIQFKHKKRDQLLMAAEWGAKFLQSRLGDRVLGPAEPSISRVRTYYLMDLLIKLGRGGKSLRAAKDKIRDMQELLRQKDGLSGLRVVIDVDPY</sequence>
<evidence type="ECO:0000313" key="15">
    <source>
        <dbReference type="EMBL" id="AFC23488.1"/>
    </source>
</evidence>
<keyword evidence="7 12" id="KW-0862">Zinc</keyword>
<evidence type="ECO:0000256" key="8">
    <source>
        <dbReference type="ARBA" id="ARBA00022840"/>
    </source>
</evidence>
<dbReference type="Gene3D" id="3.40.50.300">
    <property type="entry name" value="P-loop containing nucleotide triphosphate hydrolases"/>
    <property type="match status" value="2"/>
</dbReference>
<keyword evidence="5 12" id="KW-0378">Hydrolase</keyword>
<evidence type="ECO:0000256" key="9">
    <source>
        <dbReference type="ARBA" id="ARBA00023125"/>
    </source>
</evidence>
<dbReference type="PANTHER" id="PTHR30580:SF0">
    <property type="entry name" value="PRIMOSOMAL PROTEIN N"/>
    <property type="match status" value="1"/>
</dbReference>
<gene>
    <name evidence="12 15" type="primary">priA</name>
    <name evidence="15" type="ordered locus">SGRA_0749</name>
</gene>
<comment type="function">
    <text evidence="12">Initiates the restart of stalled replication forks, which reloads the replicative helicase on sites other than the origin of replication. Recognizes and binds to abandoned replication forks and remodels them to uncover a helicase loading site. Promotes assembly of the primosome at these replication forks.</text>
</comment>
<evidence type="ECO:0000256" key="12">
    <source>
        <dbReference type="HAMAP-Rule" id="MF_00983"/>
    </source>
</evidence>
<protein>
    <recommendedName>
        <fullName evidence="12">Replication restart protein PriA</fullName>
    </recommendedName>
    <alternativeName>
        <fullName evidence="12">ATP-dependent DNA helicase PriA</fullName>
        <ecNumber evidence="12">5.6.2.4</ecNumber>
    </alternativeName>
    <alternativeName>
        <fullName evidence="12">DNA 3'-5' helicase PriA</fullName>
    </alternativeName>
</protein>
<dbReference type="Pfam" id="PF18319">
    <property type="entry name" value="Zn_ribbon_PriA"/>
    <property type="match status" value="1"/>
</dbReference>
<dbReference type="FunFam" id="3.40.1440.60:FF:000001">
    <property type="entry name" value="Primosomal protein N"/>
    <property type="match status" value="1"/>
</dbReference>
<feature type="binding site" evidence="12">
    <location>
        <position position="554"/>
    </location>
    <ligand>
        <name>Zn(2+)</name>
        <dbReference type="ChEBI" id="CHEBI:29105"/>
        <label>2</label>
    </ligand>
</feature>
<feature type="domain" description="Helicase ATP-binding" evidence="13">
    <location>
        <begin position="316"/>
        <end position="482"/>
    </location>
</feature>
<dbReference type="Proteomes" id="UP000007519">
    <property type="component" value="Chromosome"/>
</dbReference>
<dbReference type="AlphaFoldDB" id="H6L1E7"/>
<organism evidence="15 16">
    <name type="scientific">Saprospira grandis (strain Lewin)</name>
    <dbReference type="NCBI Taxonomy" id="984262"/>
    <lineage>
        <taxon>Bacteria</taxon>
        <taxon>Pseudomonadati</taxon>
        <taxon>Bacteroidota</taxon>
        <taxon>Saprospiria</taxon>
        <taxon>Saprospirales</taxon>
        <taxon>Saprospiraceae</taxon>
        <taxon>Saprospira</taxon>
    </lineage>
</organism>
<dbReference type="GO" id="GO:0008270">
    <property type="term" value="F:zinc ion binding"/>
    <property type="evidence" value="ECO:0007669"/>
    <property type="project" value="UniProtKB-UniRule"/>
</dbReference>
<evidence type="ECO:0000313" key="16">
    <source>
        <dbReference type="Proteomes" id="UP000007519"/>
    </source>
</evidence>
<dbReference type="GO" id="GO:0043138">
    <property type="term" value="F:3'-5' DNA helicase activity"/>
    <property type="evidence" value="ECO:0007669"/>
    <property type="project" value="UniProtKB-EC"/>
</dbReference>
<keyword evidence="9 12" id="KW-0238">DNA-binding</keyword>
<keyword evidence="6 12" id="KW-0347">Helicase</keyword>
<comment type="catalytic activity">
    <reaction evidence="12">
        <text>Couples ATP hydrolysis with the unwinding of duplex DNA by translocating in the 3'-5' direction.</text>
        <dbReference type="EC" id="5.6.2.4"/>
    </reaction>
</comment>
<feature type="binding site" evidence="12">
    <location>
        <position position="572"/>
    </location>
    <ligand>
        <name>Zn(2+)</name>
        <dbReference type="ChEBI" id="CHEBI:29105"/>
        <label>2</label>
    </ligand>
</feature>
<comment type="subunit">
    <text evidence="12">Component of the replication restart primosome.</text>
</comment>
<comment type="cofactor">
    <cofactor evidence="12">
        <name>Zn(2+)</name>
        <dbReference type="ChEBI" id="CHEBI:29105"/>
    </cofactor>
    <text evidence="12">Binds 2 zinc ions per subunit.</text>
</comment>
<dbReference type="InterPro" id="IPR001650">
    <property type="entry name" value="Helicase_C-like"/>
</dbReference>
<keyword evidence="3 12" id="KW-0479">Metal-binding</keyword>
<dbReference type="GO" id="GO:0005524">
    <property type="term" value="F:ATP binding"/>
    <property type="evidence" value="ECO:0007669"/>
    <property type="project" value="UniProtKB-UniRule"/>
</dbReference>
<dbReference type="GO" id="GO:0016887">
    <property type="term" value="F:ATP hydrolysis activity"/>
    <property type="evidence" value="ECO:0007669"/>
    <property type="project" value="RHEA"/>
</dbReference>
<evidence type="ECO:0000256" key="3">
    <source>
        <dbReference type="ARBA" id="ARBA00022723"/>
    </source>
</evidence>
<dbReference type="InterPro" id="IPR027417">
    <property type="entry name" value="P-loop_NTPase"/>
</dbReference>
<dbReference type="GO" id="GO:0006310">
    <property type="term" value="P:DNA recombination"/>
    <property type="evidence" value="ECO:0007669"/>
    <property type="project" value="InterPro"/>
</dbReference>
<evidence type="ECO:0000259" key="14">
    <source>
        <dbReference type="PROSITE" id="PS51194"/>
    </source>
</evidence>
<dbReference type="SMART" id="SM00487">
    <property type="entry name" value="DEXDc"/>
    <property type="match status" value="1"/>
</dbReference>
<dbReference type="CDD" id="cd18804">
    <property type="entry name" value="SF2_C_priA"/>
    <property type="match status" value="1"/>
</dbReference>
<evidence type="ECO:0000259" key="13">
    <source>
        <dbReference type="PROSITE" id="PS51192"/>
    </source>
</evidence>
<evidence type="ECO:0000256" key="4">
    <source>
        <dbReference type="ARBA" id="ARBA00022741"/>
    </source>
</evidence>
<evidence type="ECO:0000256" key="7">
    <source>
        <dbReference type="ARBA" id="ARBA00022833"/>
    </source>
</evidence>
<dbReference type="InterPro" id="IPR040498">
    <property type="entry name" value="PriA_CRR"/>
</dbReference>
<dbReference type="eggNOG" id="COG1198">
    <property type="taxonomic scope" value="Bacteria"/>
</dbReference>
<dbReference type="Pfam" id="PF17764">
    <property type="entry name" value="PriA_3primeBD"/>
    <property type="match status" value="1"/>
</dbReference>